<dbReference type="InterPro" id="IPR011335">
    <property type="entry name" value="Restrct_endonuc-II-like"/>
</dbReference>
<comment type="caution">
    <text evidence="3">The sequence shown here is derived from an EMBL/GenBank/DDBJ whole genome shotgun (WGS) entry which is preliminary data.</text>
</comment>
<feature type="domain" description="Mutator-like transposase" evidence="2">
    <location>
        <begin position="139"/>
        <end position="490"/>
    </location>
</feature>
<dbReference type="InterPro" id="IPR011604">
    <property type="entry name" value="PDDEXK-like_dom_sf"/>
</dbReference>
<dbReference type="Pfam" id="PF09588">
    <property type="entry name" value="YqaJ"/>
    <property type="match status" value="1"/>
</dbReference>
<protein>
    <submittedName>
        <fullName evidence="3">Uncharacterized protein</fullName>
    </submittedName>
</protein>
<evidence type="ECO:0000259" key="2">
    <source>
        <dbReference type="Pfam" id="PF20700"/>
    </source>
</evidence>
<feature type="domain" description="YqaJ viral recombinase" evidence="1">
    <location>
        <begin position="651"/>
        <end position="799"/>
    </location>
</feature>
<gene>
    <name evidence="3" type="ORF">AGLY_012237</name>
</gene>
<dbReference type="SUPFAM" id="SSF52980">
    <property type="entry name" value="Restriction endonuclease-like"/>
    <property type="match status" value="1"/>
</dbReference>
<evidence type="ECO:0000313" key="4">
    <source>
        <dbReference type="Proteomes" id="UP000475862"/>
    </source>
</evidence>
<dbReference type="PANTHER" id="PTHR46609">
    <property type="entry name" value="EXONUCLEASE, PHAGE-TYPE/RECB, C-TERMINAL DOMAIN-CONTAINING PROTEIN"/>
    <property type="match status" value="1"/>
</dbReference>
<dbReference type="Gene3D" id="3.90.320.10">
    <property type="match status" value="1"/>
</dbReference>
<reference evidence="3 4" key="1">
    <citation type="submission" date="2019-08" db="EMBL/GenBank/DDBJ databases">
        <title>The genome of the soybean aphid Biotype 1, its phylome, world population structure and adaptation to the North American continent.</title>
        <authorList>
            <person name="Giordano R."/>
            <person name="Donthu R.K."/>
            <person name="Hernandez A.G."/>
            <person name="Wright C.L."/>
            <person name="Zimin A.V."/>
        </authorList>
    </citation>
    <scope>NUCLEOTIDE SEQUENCE [LARGE SCALE GENOMIC DNA]</scope>
    <source>
        <tissue evidence="3">Whole aphids</tissue>
    </source>
</reference>
<dbReference type="EMBL" id="VYZN01000048">
    <property type="protein sequence ID" value="KAE9528662.1"/>
    <property type="molecule type" value="Genomic_DNA"/>
</dbReference>
<evidence type="ECO:0000259" key="1">
    <source>
        <dbReference type="Pfam" id="PF09588"/>
    </source>
</evidence>
<organism evidence="3 4">
    <name type="scientific">Aphis glycines</name>
    <name type="common">Soybean aphid</name>
    <dbReference type="NCBI Taxonomy" id="307491"/>
    <lineage>
        <taxon>Eukaryota</taxon>
        <taxon>Metazoa</taxon>
        <taxon>Ecdysozoa</taxon>
        <taxon>Arthropoda</taxon>
        <taxon>Hexapoda</taxon>
        <taxon>Insecta</taxon>
        <taxon>Pterygota</taxon>
        <taxon>Neoptera</taxon>
        <taxon>Paraneoptera</taxon>
        <taxon>Hemiptera</taxon>
        <taxon>Sternorrhyncha</taxon>
        <taxon>Aphidomorpha</taxon>
        <taxon>Aphidoidea</taxon>
        <taxon>Aphididae</taxon>
        <taxon>Aphidini</taxon>
        <taxon>Aphis</taxon>
        <taxon>Aphis</taxon>
    </lineage>
</organism>
<accession>A0A6G0TAF2</accession>
<dbReference type="CDD" id="cd22343">
    <property type="entry name" value="PDDEXK_lambda_exonuclease-like"/>
    <property type="match status" value="1"/>
</dbReference>
<evidence type="ECO:0000313" key="3">
    <source>
        <dbReference type="EMBL" id="KAE9528662.1"/>
    </source>
</evidence>
<dbReference type="InterPro" id="IPR051703">
    <property type="entry name" value="NF-kappa-B_Signaling_Reg"/>
</dbReference>
<dbReference type="InterPro" id="IPR019080">
    <property type="entry name" value="YqaJ_viral_recombinase"/>
</dbReference>
<dbReference type="Pfam" id="PF20700">
    <property type="entry name" value="Mutator"/>
    <property type="match status" value="1"/>
</dbReference>
<dbReference type="GO" id="GO:0006281">
    <property type="term" value="P:DNA repair"/>
    <property type="evidence" value="ECO:0007669"/>
    <property type="project" value="UniProtKB-ARBA"/>
</dbReference>
<sequence length="876" mass="100677">MNSKYKVKTKIPLSKRKKHKGFINAVRGFHTMNQKNNTDAIKIPSESLITPSTEDNRSHVNISSPLSSSDMDLALPLTCEINENSYIGSNKKVLVTSSPNIGQTPSTSSLVTSLSPVKIVNEVYTGTEKNDSMEINITGRRIVNILHLFNQIKNVENHEPFDCGFKDMVLIGERKFGFKSIFHFKCSMCSIKKYISTESEELMNINTSAVAGVMNIGGGFSQLEEIMCTMEIPIMSQNTYQIEHNLVCYGYEDVAIQTMKEAAKIEAELAIKEGDIDVDGMPLITVVADGSWCKRSYRTMYNSLSGMVAIVGYRTKKVLYMGVKNKFCSTCARMKIGDKVKIHECYKNWKSSDGSSAMEAAVIVNGFRESESMYGIRYHKLIADGDSSVYKQILEARPYKNRTVEKIECKNHLLRNFCKKMREIATKKQAGKLENRKLLQNNILRLRKGIISAIKYRRKNKDNDNDLRNDILNSIDHIFGQHNKCPSYFCNNENTINYLEKIKATDSLFYYNLMQPDRYLARHSRSLMHNVDSNVVESLNGIIAKLIGEKRVNFAMNRSYQGRVSAATLELKRQNKQNRQNEVRHKTYRKKLKFRSDNIDPSYGENSQKPDMTEEQYEEEKNNVLQLLKEMSANRKIIERKTIEQSGSKIWLEYRRNFITASNSGRIICLRSDTSCDSVVKSMLYKSNTDCKAMEYGREHEEEARLELEKVLDVQISKCGLFIDSKDYFLGATPDGLIGDDTLVELKCPLSAANITPEEGIFQRKITLWKINKNKDIIGINTNHKYYYQVQGQLHVTGRRFGIIAYWTNKGIKYETIERNDIFWDNKMFPKLKMFFFNCLLPELVDPRHTRSMTVRNPSYIMETKTKKEKKGNKLH</sequence>
<dbReference type="OrthoDB" id="6626725at2759"/>
<proteinExistence type="predicted"/>
<name>A0A6G0TAF2_APHGL</name>
<dbReference type="PANTHER" id="PTHR46609:SF8">
    <property type="entry name" value="YQAJ VIRAL RECOMBINASE DOMAIN-CONTAINING PROTEIN"/>
    <property type="match status" value="1"/>
</dbReference>
<dbReference type="AlphaFoldDB" id="A0A6G0TAF2"/>
<dbReference type="Proteomes" id="UP000475862">
    <property type="component" value="Unassembled WGS sequence"/>
</dbReference>
<dbReference type="InterPro" id="IPR049012">
    <property type="entry name" value="Mutator_transp_dom"/>
</dbReference>
<keyword evidence="4" id="KW-1185">Reference proteome</keyword>